<dbReference type="FunCoup" id="O17155">
    <property type="interactions" value="1"/>
</dbReference>
<dbReference type="InterPro" id="IPR050976">
    <property type="entry name" value="Snaclec"/>
</dbReference>
<dbReference type="STRING" id="6239.C41H7.7.1"/>
<dbReference type="OrthoDB" id="5824796at2759"/>
<dbReference type="OMA" id="NIYKSAN"/>
<dbReference type="FunFam" id="2.60.120.290:FF:000005">
    <property type="entry name" value="Procollagen C-endopeptidase enhancer 1"/>
    <property type="match status" value="1"/>
</dbReference>
<proteinExistence type="predicted"/>
<feature type="domain" description="CUB" evidence="4">
    <location>
        <begin position="299"/>
        <end position="407"/>
    </location>
</feature>
<evidence type="ECO:0000259" key="5">
    <source>
        <dbReference type="PROSITE" id="PS50041"/>
    </source>
</evidence>
<feature type="chain" id="PRO_5004157090" evidence="3">
    <location>
        <begin position="17"/>
        <end position="409"/>
    </location>
</feature>
<dbReference type="PROSITE" id="PS50041">
    <property type="entry name" value="C_TYPE_LECTIN_2"/>
    <property type="match status" value="2"/>
</dbReference>
<keyword evidence="1" id="KW-1015">Disulfide bond</keyword>
<reference evidence="6 7" key="1">
    <citation type="journal article" date="1998" name="Science">
        <title>Genome sequence of the nematode C. elegans: a platform for investigating biology.</title>
        <authorList>
            <consortium name="The C. elegans sequencing consortium"/>
            <person name="Sulson J.E."/>
            <person name="Waterston R."/>
        </authorList>
    </citation>
    <scope>NUCLEOTIDE SEQUENCE [LARGE SCALE GENOMIC DNA]</scope>
    <source>
        <strain evidence="6 7">Bristol N2</strain>
    </source>
</reference>
<feature type="domain" description="C-type lectin" evidence="5">
    <location>
        <begin position="29"/>
        <end position="143"/>
    </location>
</feature>
<evidence type="ECO:0000256" key="1">
    <source>
        <dbReference type="ARBA" id="ARBA00023157"/>
    </source>
</evidence>
<gene>
    <name evidence="6 8" type="primary">clec-3</name>
    <name evidence="8" type="ORF">C41H7.7</name>
    <name evidence="6" type="ORF">CELE_C41H7.7</name>
</gene>
<dbReference type="PROSITE" id="PS01180">
    <property type="entry name" value="CUB"/>
    <property type="match status" value="1"/>
</dbReference>
<dbReference type="InterPro" id="IPR000859">
    <property type="entry name" value="CUB_dom"/>
</dbReference>
<dbReference type="PROSITE" id="PS00615">
    <property type="entry name" value="C_TYPE_LECTIN_1"/>
    <property type="match status" value="1"/>
</dbReference>
<keyword evidence="3" id="KW-0732">Signal</keyword>
<evidence type="ECO:0000313" key="6">
    <source>
        <dbReference type="EMBL" id="CCD62000.1"/>
    </source>
</evidence>
<dbReference type="WormBase" id="C41H7.7">
    <property type="protein sequence ID" value="CE32606"/>
    <property type="gene ID" value="WBGene00016577"/>
    <property type="gene designation" value="clec-3"/>
</dbReference>
<name>O17155_CAEEL</name>
<evidence type="ECO:0000256" key="2">
    <source>
        <dbReference type="PROSITE-ProRule" id="PRU00059"/>
    </source>
</evidence>
<dbReference type="SMART" id="SM00034">
    <property type="entry name" value="CLECT"/>
    <property type="match status" value="2"/>
</dbReference>
<dbReference type="InterPro" id="IPR018378">
    <property type="entry name" value="C-type_lectin_CS"/>
</dbReference>
<dbReference type="Pfam" id="PF00431">
    <property type="entry name" value="CUB"/>
    <property type="match status" value="1"/>
</dbReference>
<dbReference type="SUPFAM" id="SSF49854">
    <property type="entry name" value="Spermadhesin, CUB domain"/>
    <property type="match status" value="1"/>
</dbReference>
<dbReference type="HOGENOM" id="CLU_037161_0_0_1"/>
<dbReference type="SUPFAM" id="SSF56436">
    <property type="entry name" value="C-type lectin-like"/>
    <property type="match status" value="2"/>
</dbReference>
<feature type="domain" description="C-type lectin" evidence="5">
    <location>
        <begin position="156"/>
        <end position="273"/>
    </location>
</feature>
<sequence length="409" mass="45627">MLFAFIALIIIQLTNASLPPICVDGYTLVNGKCLRLFHEETYHTRAEQTCRIFEGTLFDVKNAIDNRAIASFIGSQVETVWMGLFCFNNNLCLWDDNSGSTAAYDNFSPGNPKVTTGSCVYFETSSGRWLSAPCTEPRSYVCETPSTHEDPCYYNYNNYCYTFSHNQSSFTTAQAICEEECGNLVSIHSANENRYLMNIASHRASDNVLIGGMWPMDHMNTWVDGTMWDYSNIDSVYNPKNRCIAMANNGTSEYNLGQWFGVDCEGLSSFFCKRPAGVPCSTDQPKVTVTPVPSNESFCNSTVLMTPGIITSPNYPQNYDNNVYCSYKLSTLGSYNILLEFTSFSTEENVDLVTVYDGESTNGLKIGTYSGSREPFHLISKGNNFFVTFATDSRNVFKGFSATFVAYST</sequence>
<feature type="signal peptide" evidence="3">
    <location>
        <begin position="1"/>
        <end position="16"/>
    </location>
</feature>
<dbReference type="AlphaFoldDB" id="O17155"/>
<evidence type="ECO:0000256" key="3">
    <source>
        <dbReference type="SAM" id="SignalP"/>
    </source>
</evidence>
<dbReference type="PANTHER" id="PTHR22991:SF44">
    <property type="entry name" value="C-TYPE LECTIN-RELATED"/>
    <property type="match status" value="1"/>
</dbReference>
<dbReference type="Proteomes" id="UP000001940">
    <property type="component" value="Chromosome II"/>
</dbReference>
<dbReference type="InParanoid" id="O17155"/>
<dbReference type="AGR" id="WB:WBGene00016577"/>
<dbReference type="Gene3D" id="2.60.120.290">
    <property type="entry name" value="Spermadhesin, CUB domain"/>
    <property type="match status" value="1"/>
</dbReference>
<dbReference type="GeneID" id="183396"/>
<dbReference type="EMBL" id="BX284602">
    <property type="protein sequence ID" value="CCD62000.1"/>
    <property type="molecule type" value="Genomic_DNA"/>
</dbReference>
<comment type="caution">
    <text evidence="2">Lacks conserved residue(s) required for the propagation of feature annotation.</text>
</comment>
<dbReference type="Bgee" id="WBGene00016577">
    <property type="expression patterns" value="Expressed in adult organism and 1 other cell type or tissue"/>
</dbReference>
<dbReference type="CDD" id="cd00041">
    <property type="entry name" value="CUB"/>
    <property type="match status" value="1"/>
</dbReference>
<evidence type="ECO:0000313" key="8">
    <source>
        <dbReference type="WormBase" id="C41H7.7"/>
    </source>
</evidence>
<protein>
    <submittedName>
        <fullName evidence="6">C-type LECtin</fullName>
    </submittedName>
</protein>
<dbReference type="PhylomeDB" id="O17155"/>
<dbReference type="InterPro" id="IPR035914">
    <property type="entry name" value="Sperma_CUB_dom_sf"/>
</dbReference>
<dbReference type="RefSeq" id="NP_494426.2">
    <property type="nucleotide sequence ID" value="NM_062025.2"/>
</dbReference>
<organism evidence="6 7">
    <name type="scientific">Caenorhabditis elegans</name>
    <dbReference type="NCBI Taxonomy" id="6239"/>
    <lineage>
        <taxon>Eukaryota</taxon>
        <taxon>Metazoa</taxon>
        <taxon>Ecdysozoa</taxon>
        <taxon>Nematoda</taxon>
        <taxon>Chromadorea</taxon>
        <taxon>Rhabditida</taxon>
        <taxon>Rhabditina</taxon>
        <taxon>Rhabditomorpha</taxon>
        <taxon>Rhabditoidea</taxon>
        <taxon>Rhabditidae</taxon>
        <taxon>Peloderinae</taxon>
        <taxon>Caenorhabditis</taxon>
    </lineage>
</organism>
<dbReference type="Pfam" id="PF00059">
    <property type="entry name" value="Lectin_C"/>
    <property type="match status" value="2"/>
</dbReference>
<dbReference type="SMR" id="O17155"/>
<dbReference type="SMART" id="SM00042">
    <property type="entry name" value="CUB"/>
    <property type="match status" value="1"/>
</dbReference>
<accession>O17155</accession>
<dbReference type="InterPro" id="IPR016186">
    <property type="entry name" value="C-type_lectin-like/link_sf"/>
</dbReference>
<dbReference type="Gene3D" id="3.10.100.10">
    <property type="entry name" value="Mannose-Binding Protein A, subunit A"/>
    <property type="match status" value="2"/>
</dbReference>
<dbReference type="KEGG" id="cel:CELE_C41H7.7"/>
<dbReference type="UCSC" id="C41H7.7">
    <property type="organism name" value="c. elegans"/>
</dbReference>
<dbReference type="InterPro" id="IPR016187">
    <property type="entry name" value="CTDL_fold"/>
</dbReference>
<dbReference type="eggNOG" id="KOG4297">
    <property type="taxonomic scope" value="Eukaryota"/>
</dbReference>
<dbReference type="PIR" id="T32326">
    <property type="entry name" value="T32326"/>
</dbReference>
<evidence type="ECO:0000259" key="4">
    <source>
        <dbReference type="PROSITE" id="PS01180"/>
    </source>
</evidence>
<keyword evidence="7" id="KW-1185">Reference proteome</keyword>
<dbReference type="PANTHER" id="PTHR22991">
    <property type="entry name" value="PROTEIN CBG13490"/>
    <property type="match status" value="1"/>
</dbReference>
<dbReference type="PaxDb" id="6239-C41H7.7"/>
<dbReference type="InterPro" id="IPR001304">
    <property type="entry name" value="C-type_lectin-like"/>
</dbReference>
<evidence type="ECO:0000313" key="7">
    <source>
        <dbReference type="Proteomes" id="UP000001940"/>
    </source>
</evidence>
<dbReference type="CDD" id="cd00037">
    <property type="entry name" value="CLECT"/>
    <property type="match status" value="2"/>
</dbReference>
<dbReference type="CTD" id="183396"/>